<gene>
    <name evidence="2" type="ORF">QQF64_003217</name>
</gene>
<dbReference type="InterPro" id="IPR012337">
    <property type="entry name" value="RNaseH-like_sf"/>
</dbReference>
<dbReference type="Proteomes" id="UP001558613">
    <property type="component" value="Unassembled WGS sequence"/>
</dbReference>
<sequence length="86" mass="10089">MKESDETPDEDRKRRVTDHGQDREYENELFRNLVETGGMSHSRTSPYHPEGNPAERFNRTLLQMQKGKKKQSGKITCHRLYMPIIG</sequence>
<feature type="region of interest" description="Disordered" evidence="1">
    <location>
        <begin position="1"/>
        <end position="27"/>
    </location>
</feature>
<evidence type="ECO:0008006" key="4">
    <source>
        <dbReference type="Google" id="ProtNLM"/>
    </source>
</evidence>
<proteinExistence type="predicted"/>
<organism evidence="2 3">
    <name type="scientific">Cirrhinus molitorella</name>
    <name type="common">mud carp</name>
    <dbReference type="NCBI Taxonomy" id="172907"/>
    <lineage>
        <taxon>Eukaryota</taxon>
        <taxon>Metazoa</taxon>
        <taxon>Chordata</taxon>
        <taxon>Craniata</taxon>
        <taxon>Vertebrata</taxon>
        <taxon>Euteleostomi</taxon>
        <taxon>Actinopterygii</taxon>
        <taxon>Neopterygii</taxon>
        <taxon>Teleostei</taxon>
        <taxon>Ostariophysi</taxon>
        <taxon>Cypriniformes</taxon>
        <taxon>Cyprinidae</taxon>
        <taxon>Labeoninae</taxon>
        <taxon>Labeonini</taxon>
        <taxon>Cirrhinus</taxon>
    </lineage>
</organism>
<dbReference type="EMBL" id="JAYMGO010000011">
    <property type="protein sequence ID" value="KAL1265190.1"/>
    <property type="molecule type" value="Genomic_DNA"/>
</dbReference>
<dbReference type="Gene3D" id="3.30.420.10">
    <property type="entry name" value="Ribonuclease H-like superfamily/Ribonuclease H"/>
    <property type="match status" value="1"/>
</dbReference>
<comment type="caution">
    <text evidence="2">The sequence shown here is derived from an EMBL/GenBank/DDBJ whole genome shotgun (WGS) entry which is preliminary data.</text>
</comment>
<dbReference type="SUPFAM" id="SSF53098">
    <property type="entry name" value="Ribonuclease H-like"/>
    <property type="match status" value="1"/>
</dbReference>
<name>A0ABR3MJE9_9TELE</name>
<reference evidence="2 3" key="1">
    <citation type="submission" date="2023-09" db="EMBL/GenBank/DDBJ databases">
        <authorList>
            <person name="Wang M."/>
        </authorList>
    </citation>
    <scope>NUCLEOTIDE SEQUENCE [LARGE SCALE GENOMIC DNA]</scope>
    <source>
        <strain evidence="2">GT-2023</strain>
        <tissue evidence="2">Liver</tissue>
    </source>
</reference>
<accession>A0ABR3MJE9</accession>
<dbReference type="InterPro" id="IPR036397">
    <property type="entry name" value="RNaseH_sf"/>
</dbReference>
<evidence type="ECO:0000256" key="1">
    <source>
        <dbReference type="SAM" id="MobiDB-lite"/>
    </source>
</evidence>
<evidence type="ECO:0000313" key="2">
    <source>
        <dbReference type="EMBL" id="KAL1265190.1"/>
    </source>
</evidence>
<protein>
    <recommendedName>
        <fullName evidence="4">Integrase catalytic domain-containing protein</fullName>
    </recommendedName>
</protein>
<keyword evidence="3" id="KW-1185">Reference proteome</keyword>
<evidence type="ECO:0000313" key="3">
    <source>
        <dbReference type="Proteomes" id="UP001558613"/>
    </source>
</evidence>